<dbReference type="SUPFAM" id="SSF103657">
    <property type="entry name" value="BAR/IMD domain-like"/>
    <property type="match status" value="1"/>
</dbReference>
<evidence type="ECO:0000256" key="7">
    <source>
        <dbReference type="ARBA" id="ARBA00022490"/>
    </source>
</evidence>
<evidence type="ECO:0000256" key="14">
    <source>
        <dbReference type="PROSITE-ProRule" id="PRU01077"/>
    </source>
</evidence>
<dbReference type="GO" id="GO:0005886">
    <property type="term" value="C:plasma membrane"/>
    <property type="evidence" value="ECO:0007669"/>
    <property type="project" value="UniProtKB-SubCell"/>
</dbReference>
<dbReference type="InterPro" id="IPR057870">
    <property type="entry name" value="HR1_TOCA"/>
</dbReference>
<dbReference type="PANTHER" id="PTHR15735:SF13">
    <property type="entry name" value="FORMIN-BINDING PROTEIN 1"/>
    <property type="match status" value="1"/>
</dbReference>
<evidence type="ECO:0000256" key="3">
    <source>
        <dbReference type="ARBA" id="ARBA00004544"/>
    </source>
</evidence>
<dbReference type="Pfam" id="PF00018">
    <property type="entry name" value="SH3_1"/>
    <property type="match status" value="1"/>
</dbReference>
<evidence type="ECO:0000256" key="1">
    <source>
        <dbReference type="ARBA" id="ARBA00004236"/>
    </source>
</evidence>
<dbReference type="PANTHER" id="PTHR15735">
    <property type="entry name" value="FCH AND DOUBLE SH3 DOMAINS PROTEIN"/>
    <property type="match status" value="1"/>
</dbReference>
<evidence type="ECO:0000259" key="18">
    <source>
        <dbReference type="PROSITE" id="PS51741"/>
    </source>
</evidence>
<feature type="coiled-coil region" evidence="15">
    <location>
        <begin position="355"/>
        <end position="382"/>
    </location>
</feature>
<dbReference type="SMART" id="SM00326">
    <property type="entry name" value="SH3"/>
    <property type="match status" value="1"/>
</dbReference>
<dbReference type="Gene3D" id="1.20.1270.60">
    <property type="entry name" value="Arfaptin homology (AH) domain/BAR domain"/>
    <property type="match status" value="1"/>
</dbReference>
<dbReference type="GO" id="GO:0005856">
    <property type="term" value="C:cytoskeleton"/>
    <property type="evidence" value="ECO:0007669"/>
    <property type="project" value="UniProtKB-SubCell"/>
</dbReference>
<keyword evidence="8" id="KW-0254">Endocytosis</keyword>
<evidence type="ECO:0000256" key="6">
    <source>
        <dbReference type="ARBA" id="ARBA00022475"/>
    </source>
</evidence>
<dbReference type="PROSITE" id="PS50002">
    <property type="entry name" value="SH3"/>
    <property type="match status" value="1"/>
</dbReference>
<dbReference type="GeneID" id="108278914"/>
<reference evidence="21" key="2">
    <citation type="submission" date="2025-08" db="UniProtKB">
        <authorList>
            <consortium name="RefSeq"/>
        </authorList>
    </citation>
    <scope>IDENTIFICATION</scope>
    <source>
        <tissue evidence="21">Blood</tissue>
    </source>
</reference>
<accession>A0A979FD87</accession>
<keyword evidence="6" id="KW-1003">Cell membrane</keyword>
<dbReference type="InterPro" id="IPR031160">
    <property type="entry name" value="F_BAR_dom"/>
</dbReference>
<evidence type="ECO:0000256" key="5">
    <source>
        <dbReference type="ARBA" id="ARBA00022443"/>
    </source>
</evidence>
<evidence type="ECO:0000256" key="10">
    <source>
        <dbReference type="ARBA" id="ARBA00023121"/>
    </source>
</evidence>
<gene>
    <name evidence="21" type="primary">LOC108278914</name>
</gene>
<feature type="region of interest" description="Disordered" evidence="16">
    <location>
        <begin position="304"/>
        <end position="324"/>
    </location>
</feature>
<feature type="region of interest" description="Disordered" evidence="16">
    <location>
        <begin position="430"/>
        <end position="486"/>
    </location>
</feature>
<sequence length="567" mass="65667">MDYGKPETLIKELQLKDQFDNLEKHTQWGIDFVERYTKFVKERSEIELSYAKQIRNLSKKYQPKKNAREEEESKYTWCRAFLASLNELNDYAGQHELIAENMTSQIITELTRYSQDLKAERKSHFHDGRKAQQHIENSWKQLELCKRNFERACKEADRAQQYFEKMDADINVTKADVEKARQQAQFRHQLAADSKNEYSNYLQKFNQEQTEHYHTLIPNIFQKLQDMEERRIERVGDSMKTFAELDREILPIVGKCIDGITRAAESIEAKTDSAQVVESYKSGFEPPGDVEFEDYGQAMKRTVSETSLTNSRPDIKPEKPSKSKTKLWPFKKNKLSLKLGATPEDFSHLPPEQRRKKLQAKIDDINKDIQKELDQKDALTKMKDVYVKNPQMGDPSSVDPRLAEIGLHIDKLQAELQKFEGWLAEVEGRMPVRSESTQRQSVVYETQNSTTTANNNCAQDRESSPDGSYTEEQSSEQRVTKVQTDPEFDEFDDAEEEMLPTIGTCKALYPFEGNNEGTLALAEGEVLFVIEEDKGDGWTRVRRNEEEEGYVPSSYIEVFLDSNAKDS</sequence>
<evidence type="ECO:0000313" key="20">
    <source>
        <dbReference type="Proteomes" id="UP000221080"/>
    </source>
</evidence>
<evidence type="ECO:0000256" key="15">
    <source>
        <dbReference type="SAM" id="Coils"/>
    </source>
</evidence>
<dbReference type="InterPro" id="IPR027267">
    <property type="entry name" value="AH/BAR_dom_sf"/>
</dbReference>
<keyword evidence="7" id="KW-0963">Cytoplasm</keyword>
<feature type="compositionally biased region" description="Polar residues" evidence="16">
    <location>
        <begin position="465"/>
        <end position="483"/>
    </location>
</feature>
<comment type="similarity">
    <text evidence="4">Belongs to the FNBP1 family.</text>
</comment>
<evidence type="ECO:0000256" key="12">
    <source>
        <dbReference type="ARBA" id="ARBA00023212"/>
    </source>
</evidence>
<keyword evidence="10" id="KW-0446">Lipid-binding</keyword>
<dbReference type="GO" id="GO:0005938">
    <property type="term" value="C:cell cortex"/>
    <property type="evidence" value="ECO:0007669"/>
    <property type="project" value="UniProtKB-SubCell"/>
</dbReference>
<dbReference type="InterPro" id="IPR001060">
    <property type="entry name" value="FCH_dom"/>
</dbReference>
<keyword evidence="9 14" id="KW-0175">Coiled coil</keyword>
<keyword evidence="5 13" id="KW-0728">SH3 domain</keyword>
<name>A0A979FD87_ICTPU</name>
<evidence type="ECO:0000256" key="9">
    <source>
        <dbReference type="ARBA" id="ARBA00023054"/>
    </source>
</evidence>
<dbReference type="AlphaFoldDB" id="A0A979FD87"/>
<dbReference type="Gene3D" id="2.30.30.40">
    <property type="entry name" value="SH3 Domains"/>
    <property type="match status" value="1"/>
</dbReference>
<dbReference type="Pfam" id="PF00611">
    <property type="entry name" value="FCH"/>
    <property type="match status" value="1"/>
</dbReference>
<dbReference type="PROSITE" id="PS51741">
    <property type="entry name" value="F_BAR"/>
    <property type="match status" value="1"/>
</dbReference>
<dbReference type="Proteomes" id="UP000221080">
    <property type="component" value="Chromosome 18"/>
</dbReference>
<dbReference type="Pfam" id="PF25610">
    <property type="entry name" value="HR1_TOCA"/>
    <property type="match status" value="1"/>
</dbReference>
<dbReference type="RefSeq" id="XP_047017967.2">
    <property type="nucleotide sequence ID" value="XM_047162011.2"/>
</dbReference>
<dbReference type="InterPro" id="IPR036028">
    <property type="entry name" value="SH3-like_dom_sf"/>
</dbReference>
<dbReference type="SMART" id="SM00055">
    <property type="entry name" value="FCH"/>
    <property type="match status" value="1"/>
</dbReference>
<evidence type="ECO:0000256" key="4">
    <source>
        <dbReference type="ARBA" id="ARBA00009426"/>
    </source>
</evidence>
<evidence type="ECO:0000256" key="13">
    <source>
        <dbReference type="PROSITE-ProRule" id="PRU00192"/>
    </source>
</evidence>
<dbReference type="SUPFAM" id="SSF50044">
    <property type="entry name" value="SH3-domain"/>
    <property type="match status" value="1"/>
</dbReference>
<reference evidence="20" key="1">
    <citation type="journal article" date="2016" name="Nat. Commun.">
        <title>The channel catfish genome sequence provides insights into the evolution of scale formation in teleosts.</title>
        <authorList>
            <person name="Liu Z."/>
            <person name="Liu S."/>
            <person name="Yao J."/>
            <person name="Bao L."/>
            <person name="Zhang J."/>
            <person name="Li Y."/>
            <person name="Jiang C."/>
            <person name="Sun L."/>
            <person name="Wang R."/>
            <person name="Zhang Y."/>
            <person name="Zhou T."/>
            <person name="Zeng Q."/>
            <person name="Fu Q."/>
            <person name="Gao S."/>
            <person name="Li N."/>
            <person name="Koren S."/>
            <person name="Jiang Y."/>
            <person name="Zimin A."/>
            <person name="Xu P."/>
            <person name="Phillippy A.M."/>
            <person name="Geng X."/>
            <person name="Song L."/>
            <person name="Sun F."/>
            <person name="Li C."/>
            <person name="Wang X."/>
            <person name="Chen A."/>
            <person name="Jin Y."/>
            <person name="Yuan Z."/>
            <person name="Yang Y."/>
            <person name="Tan S."/>
            <person name="Peatman E."/>
            <person name="Lu J."/>
            <person name="Qin Z."/>
            <person name="Dunham R."/>
            <person name="Li Z."/>
            <person name="Sonstegard T."/>
            <person name="Feng J."/>
            <person name="Danzmann R.G."/>
            <person name="Schroeder S."/>
            <person name="Scheffler B."/>
            <person name="Duke M.V."/>
            <person name="Ballard L."/>
            <person name="Kucuktas H."/>
            <person name="Kaltenboeck L."/>
            <person name="Liu H."/>
            <person name="Armbruster J."/>
            <person name="Xie Y."/>
            <person name="Kirby M.L."/>
            <person name="Tian Y."/>
            <person name="Flanagan M.E."/>
            <person name="Mu W."/>
            <person name="Waldbieser G.C."/>
        </authorList>
    </citation>
    <scope>NUCLEOTIDE SEQUENCE [LARGE SCALE GENOMIC DNA]</scope>
    <source>
        <strain evidence="20">SDA103</strain>
    </source>
</reference>
<feature type="compositionally biased region" description="Polar residues" evidence="16">
    <location>
        <begin position="434"/>
        <end position="458"/>
    </location>
</feature>
<keyword evidence="12" id="KW-0206">Cytoskeleton</keyword>
<protein>
    <submittedName>
        <fullName evidence="21">Formin-binding protein 1 isoform X18</fullName>
    </submittedName>
</protein>
<evidence type="ECO:0000259" key="19">
    <source>
        <dbReference type="PROSITE" id="PS51860"/>
    </source>
</evidence>
<evidence type="ECO:0000256" key="11">
    <source>
        <dbReference type="ARBA" id="ARBA00023136"/>
    </source>
</evidence>
<dbReference type="GO" id="GO:0006897">
    <property type="term" value="P:endocytosis"/>
    <property type="evidence" value="ECO:0007669"/>
    <property type="project" value="UniProtKB-KW"/>
</dbReference>
<dbReference type="FunFam" id="2.30.30.40:FF:000017">
    <property type="entry name" value="Formin-binding protein 1-like isoform 1"/>
    <property type="match status" value="1"/>
</dbReference>
<feature type="domain" description="F-BAR" evidence="18">
    <location>
        <begin position="8"/>
        <end position="272"/>
    </location>
</feature>
<evidence type="ECO:0000313" key="21">
    <source>
        <dbReference type="RefSeq" id="XP_047017967.2"/>
    </source>
</evidence>
<evidence type="ECO:0000256" key="2">
    <source>
        <dbReference type="ARBA" id="ARBA00004245"/>
    </source>
</evidence>
<organism evidence="20 21">
    <name type="scientific">Ictalurus punctatus</name>
    <name type="common">Channel catfish</name>
    <name type="synonym">Silurus punctatus</name>
    <dbReference type="NCBI Taxonomy" id="7998"/>
    <lineage>
        <taxon>Eukaryota</taxon>
        <taxon>Metazoa</taxon>
        <taxon>Chordata</taxon>
        <taxon>Craniata</taxon>
        <taxon>Vertebrata</taxon>
        <taxon>Euteleostomi</taxon>
        <taxon>Actinopterygii</taxon>
        <taxon>Neopterygii</taxon>
        <taxon>Teleostei</taxon>
        <taxon>Ostariophysi</taxon>
        <taxon>Siluriformes</taxon>
        <taxon>Ictaluridae</taxon>
        <taxon>Ictalurus</taxon>
    </lineage>
</organism>
<feature type="domain" description="REM-1" evidence="19">
    <location>
        <begin position="348"/>
        <end position="425"/>
    </location>
</feature>
<dbReference type="InterPro" id="IPR001452">
    <property type="entry name" value="SH3_domain"/>
</dbReference>
<evidence type="ECO:0000256" key="16">
    <source>
        <dbReference type="SAM" id="MobiDB-lite"/>
    </source>
</evidence>
<evidence type="ECO:0000259" key="17">
    <source>
        <dbReference type="PROSITE" id="PS50002"/>
    </source>
</evidence>
<dbReference type="PROSITE" id="PS51860">
    <property type="entry name" value="REM_1"/>
    <property type="match status" value="1"/>
</dbReference>
<feature type="domain" description="SH3" evidence="17">
    <location>
        <begin position="500"/>
        <end position="561"/>
    </location>
</feature>
<dbReference type="GO" id="GO:0007165">
    <property type="term" value="P:signal transduction"/>
    <property type="evidence" value="ECO:0007669"/>
    <property type="project" value="InterPro"/>
</dbReference>
<proteinExistence type="inferred from homology"/>
<evidence type="ECO:0000256" key="8">
    <source>
        <dbReference type="ARBA" id="ARBA00022583"/>
    </source>
</evidence>
<dbReference type="InterPro" id="IPR011072">
    <property type="entry name" value="HR1_rho-bd"/>
</dbReference>
<keyword evidence="20" id="KW-1185">Reference proteome</keyword>
<dbReference type="FunFam" id="1.20.1270.60:FF:000002">
    <property type="entry name" value="Formin-binding protein 1-like isoform 1"/>
    <property type="match status" value="1"/>
</dbReference>
<dbReference type="Gene3D" id="6.10.140.470">
    <property type="match status" value="1"/>
</dbReference>
<keyword evidence="11" id="KW-0472">Membrane</keyword>
<dbReference type="GO" id="GO:0008289">
    <property type="term" value="F:lipid binding"/>
    <property type="evidence" value="ECO:0007669"/>
    <property type="project" value="UniProtKB-KW"/>
</dbReference>
<comment type="subcellular location">
    <subcellularLocation>
        <location evidence="1">Cell membrane</location>
    </subcellularLocation>
    <subcellularLocation>
        <location evidence="3">Cytoplasm</location>
        <location evidence="3">Cell cortex</location>
    </subcellularLocation>
    <subcellularLocation>
        <location evidence="2">Cytoplasm</location>
        <location evidence="2">Cytoskeleton</location>
    </subcellularLocation>
</comment>
<dbReference type="CTD" id="562049"/>